<sequence length="95" mass="11026">HRCEIGITNVTSIHHNEHKPKEDIPPELHPARLKRILFWTPFFGDTSLKDYGITNGEDSQYLFCPYQCEFTTNKEFLSSSDAVLFHSRDLQATDE</sequence>
<dbReference type="InterPro" id="IPR031481">
    <property type="entry name" value="Glyco_tran_10_N"/>
</dbReference>
<evidence type="ECO:0000259" key="1">
    <source>
        <dbReference type="Pfam" id="PF17039"/>
    </source>
</evidence>
<dbReference type="Pfam" id="PF17039">
    <property type="entry name" value="Glyco_tran_10_N"/>
    <property type="match status" value="1"/>
</dbReference>
<dbReference type="Proteomes" id="UP000708208">
    <property type="component" value="Unassembled WGS sequence"/>
</dbReference>
<evidence type="ECO:0000313" key="2">
    <source>
        <dbReference type="EMBL" id="CAG7821295.1"/>
    </source>
</evidence>
<comment type="caution">
    <text evidence="2">The sequence shown here is derived from an EMBL/GenBank/DDBJ whole genome shotgun (WGS) entry which is preliminary data.</text>
</comment>
<dbReference type="OrthoDB" id="427096at2759"/>
<keyword evidence="3" id="KW-1185">Reference proteome</keyword>
<reference evidence="2" key="1">
    <citation type="submission" date="2021-06" db="EMBL/GenBank/DDBJ databases">
        <authorList>
            <person name="Hodson N. C."/>
            <person name="Mongue J. A."/>
            <person name="Jaron S. K."/>
        </authorList>
    </citation>
    <scope>NUCLEOTIDE SEQUENCE</scope>
</reference>
<organism evidence="2 3">
    <name type="scientific">Allacma fusca</name>
    <dbReference type="NCBI Taxonomy" id="39272"/>
    <lineage>
        <taxon>Eukaryota</taxon>
        <taxon>Metazoa</taxon>
        <taxon>Ecdysozoa</taxon>
        <taxon>Arthropoda</taxon>
        <taxon>Hexapoda</taxon>
        <taxon>Collembola</taxon>
        <taxon>Symphypleona</taxon>
        <taxon>Sminthuridae</taxon>
        <taxon>Allacma</taxon>
    </lineage>
</organism>
<feature type="non-terminal residue" evidence="2">
    <location>
        <position position="1"/>
    </location>
</feature>
<gene>
    <name evidence="2" type="ORF">AFUS01_LOCUS31642</name>
</gene>
<evidence type="ECO:0000313" key="3">
    <source>
        <dbReference type="Proteomes" id="UP000708208"/>
    </source>
</evidence>
<feature type="domain" description="Fucosyltransferase N-terminal" evidence="1">
    <location>
        <begin position="33"/>
        <end position="91"/>
    </location>
</feature>
<dbReference type="EMBL" id="CAJVCH010506175">
    <property type="protein sequence ID" value="CAG7821295.1"/>
    <property type="molecule type" value="Genomic_DNA"/>
</dbReference>
<dbReference type="AlphaFoldDB" id="A0A8J2KTX8"/>
<proteinExistence type="predicted"/>
<protein>
    <recommendedName>
        <fullName evidence="1">Fucosyltransferase N-terminal domain-containing protein</fullName>
    </recommendedName>
</protein>
<accession>A0A8J2KTX8</accession>
<name>A0A8J2KTX8_9HEXA</name>